<name>A0A8H7VAD4_9FUNG</name>
<dbReference type="EMBL" id="JAEPRB010000473">
    <property type="protein sequence ID" value="KAG2215946.1"/>
    <property type="molecule type" value="Genomic_DNA"/>
</dbReference>
<keyword evidence="2" id="KW-1185">Reference proteome</keyword>
<evidence type="ECO:0000313" key="2">
    <source>
        <dbReference type="Proteomes" id="UP000646827"/>
    </source>
</evidence>
<organism evidence="1 2">
    <name type="scientific">Circinella minor</name>
    <dbReference type="NCBI Taxonomy" id="1195481"/>
    <lineage>
        <taxon>Eukaryota</taxon>
        <taxon>Fungi</taxon>
        <taxon>Fungi incertae sedis</taxon>
        <taxon>Mucoromycota</taxon>
        <taxon>Mucoromycotina</taxon>
        <taxon>Mucoromycetes</taxon>
        <taxon>Mucorales</taxon>
        <taxon>Lichtheimiaceae</taxon>
        <taxon>Circinella</taxon>
    </lineage>
</organism>
<sequence>MITTLSKKHKIPAFEKYMVSGTKTNHSMAIIHHLANLEYMIDRVTTLQAKFISRSYHMPDDALFPTLLPHARQTKGLRSWTSVIRKNKIWNSLDAITQSDSNTVTTSDIKTAIKQYLKSTHLQRCQRKNSKLLKQCRQHLGIDPILWLPMTPIERNLCIYVLPPCDPISFVLNRLPKTPPTSHKKRVYLKIIWPKLCFILHQLHRTCRSDYYTTPSTPINQFGHSLIQWIEPPPEPHAPPLNL</sequence>
<comment type="caution">
    <text evidence="1">The sequence shown here is derived from an EMBL/GenBank/DDBJ whole genome shotgun (WGS) entry which is preliminary data.</text>
</comment>
<reference evidence="1 2" key="1">
    <citation type="submission" date="2020-12" db="EMBL/GenBank/DDBJ databases">
        <title>Metabolic potential, ecology and presence of endohyphal bacteria is reflected in genomic diversity of Mucoromycotina.</title>
        <authorList>
            <person name="Muszewska A."/>
            <person name="Okrasinska A."/>
            <person name="Steczkiewicz K."/>
            <person name="Drgas O."/>
            <person name="Orlowska M."/>
            <person name="Perlinska-Lenart U."/>
            <person name="Aleksandrzak-Piekarczyk T."/>
            <person name="Szatraj K."/>
            <person name="Zielenkiewicz U."/>
            <person name="Pilsyk S."/>
            <person name="Malc E."/>
            <person name="Mieczkowski P."/>
            <person name="Kruszewska J.S."/>
            <person name="Biernat P."/>
            <person name="Pawlowska J."/>
        </authorList>
    </citation>
    <scope>NUCLEOTIDE SEQUENCE [LARGE SCALE GENOMIC DNA]</scope>
    <source>
        <strain evidence="1 2">CBS 142.35</strain>
    </source>
</reference>
<evidence type="ECO:0000313" key="1">
    <source>
        <dbReference type="EMBL" id="KAG2215946.1"/>
    </source>
</evidence>
<proteinExistence type="predicted"/>
<protein>
    <submittedName>
        <fullName evidence="1">Uncharacterized protein</fullName>
    </submittedName>
</protein>
<accession>A0A8H7VAD4</accession>
<gene>
    <name evidence="1" type="ORF">INT45_001695</name>
</gene>
<dbReference type="AlphaFoldDB" id="A0A8H7VAD4"/>
<dbReference type="Proteomes" id="UP000646827">
    <property type="component" value="Unassembled WGS sequence"/>
</dbReference>
<dbReference type="OrthoDB" id="2278309at2759"/>